<reference evidence="20" key="1">
    <citation type="submission" date="2020-11" db="EMBL/GenBank/DDBJ databases">
        <authorList>
            <person name="Tran Van P."/>
        </authorList>
    </citation>
    <scope>NUCLEOTIDE SEQUENCE</scope>
</reference>
<comment type="subcellular location">
    <subcellularLocation>
        <location evidence="2">Cytoplasm</location>
    </subcellularLocation>
    <subcellularLocation>
        <location evidence="1">Nucleus</location>
    </subcellularLocation>
</comment>
<accession>A0A7R9BDS1</accession>
<keyword evidence="7" id="KW-0238">DNA-binding</keyword>
<dbReference type="FunFam" id="4.10.280.10:FF:000037">
    <property type="entry name" value="max-like protein X isoform X2"/>
    <property type="match status" value="1"/>
</dbReference>
<evidence type="ECO:0000256" key="10">
    <source>
        <dbReference type="ARBA" id="ARBA00023242"/>
    </source>
</evidence>
<feature type="compositionally biased region" description="Basic and acidic residues" evidence="18">
    <location>
        <begin position="40"/>
        <end position="58"/>
    </location>
</feature>
<evidence type="ECO:0000256" key="13">
    <source>
        <dbReference type="ARBA" id="ARBA00071251"/>
    </source>
</evidence>
<dbReference type="AlphaFoldDB" id="A0A7R9BDS1"/>
<dbReference type="GO" id="GO:0005737">
    <property type="term" value="C:cytoplasm"/>
    <property type="evidence" value="ECO:0007669"/>
    <property type="project" value="UniProtKB-SubCell"/>
</dbReference>
<dbReference type="InterPro" id="IPR052207">
    <property type="entry name" value="Max-like/E-box_TFs"/>
</dbReference>
<feature type="non-terminal residue" evidence="20">
    <location>
        <position position="192"/>
    </location>
</feature>
<comment type="subunit">
    <text evidence="12">Efficient DNA binding requires dimerization with another bHLH protein. Binds DNA as a heterodimer with MAD1, MAD4, MNT, WBSCR14 and MLXIP. Can also bind DNA as a homodimer.</text>
</comment>
<name>A0A7R9BDS1_9CRUS</name>
<keyword evidence="17" id="KW-0175">Coiled coil</keyword>
<evidence type="ECO:0000256" key="2">
    <source>
        <dbReference type="ARBA" id="ARBA00004496"/>
    </source>
</evidence>
<evidence type="ECO:0000256" key="8">
    <source>
        <dbReference type="ARBA" id="ARBA00023159"/>
    </source>
</evidence>
<proteinExistence type="predicted"/>
<dbReference type="SMART" id="SM00353">
    <property type="entry name" value="HLH"/>
    <property type="match status" value="1"/>
</dbReference>
<dbReference type="EMBL" id="CAJPEX010000006">
    <property type="protein sequence ID" value="CAG0912302.1"/>
    <property type="molecule type" value="Genomic_DNA"/>
</dbReference>
<dbReference type="InterPro" id="IPR011598">
    <property type="entry name" value="bHLH_dom"/>
</dbReference>
<feature type="domain" description="BHLH" evidence="19">
    <location>
        <begin position="43"/>
        <end position="100"/>
    </location>
</feature>
<evidence type="ECO:0000256" key="15">
    <source>
        <dbReference type="ARBA" id="ARBA00079081"/>
    </source>
</evidence>
<dbReference type="GO" id="GO:0045944">
    <property type="term" value="P:positive regulation of transcription by RNA polymerase II"/>
    <property type="evidence" value="ECO:0007669"/>
    <property type="project" value="UniProtKB-ARBA"/>
</dbReference>
<dbReference type="EMBL" id="OA882043">
    <property type="protein sequence ID" value="CAD7272150.1"/>
    <property type="molecule type" value="Genomic_DNA"/>
</dbReference>
<evidence type="ECO:0000256" key="16">
    <source>
        <dbReference type="ARBA" id="ARBA00082933"/>
    </source>
</evidence>
<evidence type="ECO:0000313" key="20">
    <source>
        <dbReference type="EMBL" id="CAD7272150.1"/>
    </source>
</evidence>
<evidence type="ECO:0000256" key="5">
    <source>
        <dbReference type="ARBA" id="ARBA00022553"/>
    </source>
</evidence>
<dbReference type="Proteomes" id="UP000678499">
    <property type="component" value="Unassembled WGS sequence"/>
</dbReference>
<keyword evidence="8" id="KW-0010">Activator</keyword>
<keyword evidence="10" id="KW-0539">Nucleus</keyword>
<dbReference type="GO" id="GO:0000978">
    <property type="term" value="F:RNA polymerase II cis-regulatory region sequence-specific DNA binding"/>
    <property type="evidence" value="ECO:0007669"/>
    <property type="project" value="TreeGrafter"/>
</dbReference>
<evidence type="ECO:0000256" key="14">
    <source>
        <dbReference type="ARBA" id="ARBA00076041"/>
    </source>
</evidence>
<keyword evidence="4" id="KW-0678">Repressor</keyword>
<evidence type="ECO:0000256" key="12">
    <source>
        <dbReference type="ARBA" id="ARBA00065416"/>
    </source>
</evidence>
<evidence type="ECO:0000256" key="4">
    <source>
        <dbReference type="ARBA" id="ARBA00022491"/>
    </source>
</evidence>
<dbReference type="OrthoDB" id="5778525at2759"/>
<keyword evidence="5" id="KW-0597">Phosphoprotein</keyword>
<evidence type="ECO:0000256" key="11">
    <source>
        <dbReference type="ARBA" id="ARBA00053727"/>
    </source>
</evidence>
<evidence type="ECO:0000256" key="17">
    <source>
        <dbReference type="SAM" id="Coils"/>
    </source>
</evidence>
<evidence type="ECO:0000256" key="7">
    <source>
        <dbReference type="ARBA" id="ARBA00023125"/>
    </source>
</evidence>
<dbReference type="PANTHER" id="PTHR15741:SF25">
    <property type="entry name" value="MAX-LIKE PROTEIN X"/>
    <property type="match status" value="1"/>
</dbReference>
<evidence type="ECO:0000256" key="1">
    <source>
        <dbReference type="ARBA" id="ARBA00004123"/>
    </source>
</evidence>
<evidence type="ECO:0000256" key="9">
    <source>
        <dbReference type="ARBA" id="ARBA00023163"/>
    </source>
</evidence>
<evidence type="ECO:0000259" key="19">
    <source>
        <dbReference type="PROSITE" id="PS50888"/>
    </source>
</evidence>
<keyword evidence="3" id="KW-0963">Cytoplasm</keyword>
<dbReference type="GO" id="GO:0046983">
    <property type="term" value="F:protein dimerization activity"/>
    <property type="evidence" value="ECO:0007669"/>
    <property type="project" value="InterPro"/>
</dbReference>
<gene>
    <name evidence="20" type="ORF">NMOB1V02_LOCUS97</name>
</gene>
<evidence type="ECO:0000256" key="6">
    <source>
        <dbReference type="ARBA" id="ARBA00023015"/>
    </source>
</evidence>
<comment type="function">
    <text evidence="11">Transcription regulator. Forms a sequence-specific DNA-binding protein complex with MAD1, MAD4, MNT, WBSCR14 and MLXIP which recognizes the core sequence 5'-CACGTG-3'. The TCFL4-MAD1, TCFL4-MAD4, TCFL4-WBSCR14 complexes are transcriptional repressors. Plays a role in transcriptional activation of glycolytic target genes. Involved in glucose-responsive gene regulation.</text>
</comment>
<dbReference type="Gene3D" id="4.10.280.10">
    <property type="entry name" value="Helix-loop-helix DNA-binding domain"/>
    <property type="match status" value="1"/>
</dbReference>
<dbReference type="CDD" id="cd19687">
    <property type="entry name" value="bHLHzip_Mlx"/>
    <property type="match status" value="1"/>
</dbReference>
<dbReference type="PANTHER" id="PTHR15741">
    <property type="entry name" value="BASIC HELIX-LOOP-HELIX ZIP TRANSCRIPTION FACTOR"/>
    <property type="match status" value="1"/>
</dbReference>
<dbReference type="Pfam" id="PF00010">
    <property type="entry name" value="HLH"/>
    <property type="match status" value="1"/>
</dbReference>
<protein>
    <recommendedName>
        <fullName evidence="13">Max-like protein X</fullName>
    </recommendedName>
    <alternativeName>
        <fullName evidence="14">Max-like bHLHZip protein</fullName>
    </alternativeName>
    <alternativeName>
        <fullName evidence="15">Protein BigMax</fullName>
    </alternativeName>
    <alternativeName>
        <fullName evidence="16">Transcription factor-like protein 4</fullName>
    </alternativeName>
</protein>
<feature type="coiled-coil region" evidence="17">
    <location>
        <begin position="97"/>
        <end position="124"/>
    </location>
</feature>
<dbReference type="GO" id="GO:0140297">
    <property type="term" value="F:DNA-binding transcription factor binding"/>
    <property type="evidence" value="ECO:0007669"/>
    <property type="project" value="UniProtKB-ARBA"/>
</dbReference>
<evidence type="ECO:0000313" key="21">
    <source>
        <dbReference type="Proteomes" id="UP000678499"/>
    </source>
</evidence>
<dbReference type="InterPro" id="IPR036638">
    <property type="entry name" value="HLH_DNA-bd_sf"/>
</dbReference>
<keyword evidence="9" id="KW-0804">Transcription</keyword>
<sequence length="192" mass="21719">IIKAQSSSRSATCPRCLASSVAFPSLDDDDDSDSKTSITFKERKREAHTQAEQKRRDSIKRGYDNLQEIVPTCAQLDSVSGYKLSKAIVLQRSIDYIQFLSQQKKKLDDEITSLRKEVVALQIMKSNYEQIVESQQNRPGPSAEAVSDAVKFEVLRQILEGLYRSFDHSVSVNNFAELSGCVFTWLEEFCKP</sequence>
<feature type="non-terminal residue" evidence="20">
    <location>
        <position position="1"/>
    </location>
</feature>
<dbReference type="SUPFAM" id="SSF47459">
    <property type="entry name" value="HLH, helix-loop-helix DNA-binding domain"/>
    <property type="match status" value="1"/>
</dbReference>
<dbReference type="GO" id="GO:0005654">
    <property type="term" value="C:nucleoplasm"/>
    <property type="evidence" value="ECO:0007669"/>
    <property type="project" value="UniProtKB-ARBA"/>
</dbReference>
<organism evidence="20">
    <name type="scientific">Notodromas monacha</name>
    <dbReference type="NCBI Taxonomy" id="399045"/>
    <lineage>
        <taxon>Eukaryota</taxon>
        <taxon>Metazoa</taxon>
        <taxon>Ecdysozoa</taxon>
        <taxon>Arthropoda</taxon>
        <taxon>Crustacea</taxon>
        <taxon>Oligostraca</taxon>
        <taxon>Ostracoda</taxon>
        <taxon>Podocopa</taxon>
        <taxon>Podocopida</taxon>
        <taxon>Cypridocopina</taxon>
        <taxon>Cypridoidea</taxon>
        <taxon>Cyprididae</taxon>
        <taxon>Notodromas</taxon>
    </lineage>
</organism>
<keyword evidence="6" id="KW-0805">Transcription regulation</keyword>
<feature type="region of interest" description="Disordered" evidence="18">
    <location>
        <begin position="24"/>
        <end position="58"/>
    </location>
</feature>
<evidence type="ECO:0000256" key="18">
    <source>
        <dbReference type="SAM" id="MobiDB-lite"/>
    </source>
</evidence>
<dbReference type="GO" id="GO:0000981">
    <property type="term" value="F:DNA-binding transcription factor activity, RNA polymerase II-specific"/>
    <property type="evidence" value="ECO:0007669"/>
    <property type="project" value="TreeGrafter"/>
</dbReference>
<evidence type="ECO:0000256" key="3">
    <source>
        <dbReference type="ARBA" id="ARBA00022490"/>
    </source>
</evidence>
<keyword evidence="21" id="KW-1185">Reference proteome</keyword>
<dbReference type="PROSITE" id="PS50888">
    <property type="entry name" value="BHLH"/>
    <property type="match status" value="1"/>
</dbReference>